<evidence type="ECO:0000313" key="13">
    <source>
        <dbReference type="EMBL" id="JAG93005.1"/>
    </source>
</evidence>
<evidence type="ECO:0000256" key="1">
    <source>
        <dbReference type="ARBA" id="ARBA00002641"/>
    </source>
</evidence>
<name>A0A0D6QTH5_ARACU</name>
<dbReference type="InterPro" id="IPR027417">
    <property type="entry name" value="P-loop_NTPase"/>
</dbReference>
<evidence type="ECO:0000256" key="6">
    <source>
        <dbReference type="ARBA" id="ARBA00022605"/>
    </source>
</evidence>
<dbReference type="GO" id="GO:0005524">
    <property type="term" value="F:ATP binding"/>
    <property type="evidence" value="ECO:0007669"/>
    <property type="project" value="UniProtKB-KW"/>
</dbReference>
<dbReference type="GO" id="GO:0009073">
    <property type="term" value="P:aromatic amino acid family biosynthetic process"/>
    <property type="evidence" value="ECO:0007669"/>
    <property type="project" value="UniProtKB-KW"/>
</dbReference>
<dbReference type="GO" id="GO:0009423">
    <property type="term" value="P:chorismate biosynthetic process"/>
    <property type="evidence" value="ECO:0007669"/>
    <property type="project" value="UniProtKB-UniPathway"/>
</dbReference>
<evidence type="ECO:0000256" key="7">
    <source>
        <dbReference type="ARBA" id="ARBA00022679"/>
    </source>
</evidence>
<evidence type="ECO:0000256" key="4">
    <source>
        <dbReference type="ARBA" id="ARBA00006997"/>
    </source>
</evidence>
<dbReference type="PROSITE" id="PS01128">
    <property type="entry name" value="SHIKIMATE_KINASE"/>
    <property type="match status" value="1"/>
</dbReference>
<dbReference type="PRINTS" id="PR01100">
    <property type="entry name" value="SHIKIMTKNASE"/>
</dbReference>
<dbReference type="EMBL" id="GCKF01053196">
    <property type="protein sequence ID" value="JAG93005.1"/>
    <property type="molecule type" value="Transcribed_RNA"/>
</dbReference>
<dbReference type="SUPFAM" id="SSF52540">
    <property type="entry name" value="P-loop containing nucleoside triphosphate hydrolases"/>
    <property type="match status" value="1"/>
</dbReference>
<evidence type="ECO:0000256" key="3">
    <source>
        <dbReference type="ARBA" id="ARBA00004842"/>
    </source>
</evidence>
<reference evidence="13" key="1">
    <citation type="submission" date="2015-03" db="EMBL/GenBank/DDBJ databases">
        <title>A transcriptome of Araucaria cunninghamii, an australian fine timber species.</title>
        <authorList>
            <person name="Jing Yi C.J.Y."/>
            <person name="Yin San L.Y.S."/>
            <person name="Abdul Karim S.S."/>
            <person name="Wan Azmi N.N."/>
            <person name="Hercus R.R."/>
            <person name="Croft L.L."/>
        </authorList>
    </citation>
    <scope>NUCLEOTIDE SEQUENCE</scope>
    <source>
        <strain evidence="13">MI0301</strain>
        <tissue evidence="13">Leaf</tissue>
    </source>
</reference>
<evidence type="ECO:0000256" key="8">
    <source>
        <dbReference type="ARBA" id="ARBA00022741"/>
    </source>
</evidence>
<evidence type="ECO:0000256" key="5">
    <source>
        <dbReference type="ARBA" id="ARBA00012154"/>
    </source>
</evidence>
<dbReference type="GO" id="GO:0004765">
    <property type="term" value="F:shikimate kinase activity"/>
    <property type="evidence" value="ECO:0007669"/>
    <property type="project" value="UniProtKB-EC"/>
</dbReference>
<dbReference type="CDD" id="cd00464">
    <property type="entry name" value="SK"/>
    <property type="match status" value="1"/>
</dbReference>
<keyword evidence="7" id="KW-0808">Transferase</keyword>
<dbReference type="FunFam" id="3.40.50.300:FF:001033">
    <property type="entry name" value="Shikimate kinase 2, chloroplastic"/>
    <property type="match status" value="1"/>
</dbReference>
<keyword evidence="6" id="KW-0028">Amino-acid biosynthesis</keyword>
<protein>
    <recommendedName>
        <fullName evidence="5">shikimate kinase</fullName>
        <ecNumber evidence="5">2.7.1.71</ecNumber>
    </recommendedName>
</protein>
<keyword evidence="9" id="KW-0418">Kinase</keyword>
<dbReference type="InterPro" id="IPR023000">
    <property type="entry name" value="Shikimate_kinase_CS"/>
</dbReference>
<evidence type="ECO:0000256" key="9">
    <source>
        <dbReference type="ARBA" id="ARBA00022777"/>
    </source>
</evidence>
<dbReference type="InterPro" id="IPR000623">
    <property type="entry name" value="Shikimate_kinase/TSH1"/>
</dbReference>
<dbReference type="GO" id="GO:0009507">
    <property type="term" value="C:chloroplast"/>
    <property type="evidence" value="ECO:0007669"/>
    <property type="project" value="UniProtKB-SubCell"/>
</dbReference>
<dbReference type="HAMAP" id="MF_00109">
    <property type="entry name" value="Shikimate_kinase"/>
    <property type="match status" value="1"/>
</dbReference>
<evidence type="ECO:0000256" key="12">
    <source>
        <dbReference type="ARBA" id="ARBA00048567"/>
    </source>
</evidence>
<dbReference type="GO" id="GO:0005829">
    <property type="term" value="C:cytosol"/>
    <property type="evidence" value="ECO:0007669"/>
    <property type="project" value="TreeGrafter"/>
</dbReference>
<dbReference type="PANTHER" id="PTHR21087">
    <property type="entry name" value="SHIKIMATE KINASE"/>
    <property type="match status" value="1"/>
</dbReference>
<dbReference type="Gene3D" id="3.40.50.300">
    <property type="entry name" value="P-loop containing nucleotide triphosphate hydrolases"/>
    <property type="match status" value="1"/>
</dbReference>
<dbReference type="UniPathway" id="UPA00053">
    <property type="reaction ID" value="UER00088"/>
</dbReference>
<keyword evidence="11" id="KW-0057">Aromatic amino acid biosynthesis</keyword>
<dbReference type="GO" id="GO:0008652">
    <property type="term" value="P:amino acid biosynthetic process"/>
    <property type="evidence" value="ECO:0007669"/>
    <property type="project" value="UniProtKB-KW"/>
</dbReference>
<keyword evidence="8" id="KW-0547">Nucleotide-binding</keyword>
<dbReference type="InterPro" id="IPR031322">
    <property type="entry name" value="Shikimate/glucono_kinase"/>
</dbReference>
<comment type="catalytic activity">
    <reaction evidence="12">
        <text>shikimate + ATP = 3-phosphoshikimate + ADP + H(+)</text>
        <dbReference type="Rhea" id="RHEA:13121"/>
        <dbReference type="ChEBI" id="CHEBI:15378"/>
        <dbReference type="ChEBI" id="CHEBI:30616"/>
        <dbReference type="ChEBI" id="CHEBI:36208"/>
        <dbReference type="ChEBI" id="CHEBI:145989"/>
        <dbReference type="ChEBI" id="CHEBI:456216"/>
        <dbReference type="EC" id="2.7.1.71"/>
    </reaction>
</comment>
<dbReference type="EC" id="2.7.1.71" evidence="5"/>
<evidence type="ECO:0000256" key="10">
    <source>
        <dbReference type="ARBA" id="ARBA00022840"/>
    </source>
</evidence>
<keyword evidence="10" id="KW-0067">ATP-binding</keyword>
<comment type="pathway">
    <text evidence="3">Metabolic intermediate biosynthesis; chorismate biosynthesis; chorismate from D-erythrose 4-phosphate and phosphoenolpyruvate: step 5/7.</text>
</comment>
<evidence type="ECO:0000256" key="2">
    <source>
        <dbReference type="ARBA" id="ARBA00004229"/>
    </source>
</evidence>
<dbReference type="PANTHER" id="PTHR21087:SF16">
    <property type="entry name" value="SHIKIMATE KINASE 1, CHLOROPLASTIC"/>
    <property type="match status" value="1"/>
</dbReference>
<dbReference type="AlphaFoldDB" id="A0A0D6QTH5"/>
<sequence>METLSLESCSTIHLQPCWNSRLQQNAGRKGPVLSTGNWRYKQTQRCSIQALKFGRSSNQVKLPTLSIFCSSYNGGCTVSETDTCINEEALVLKKNADEISIGLEGKIIFLVGMMGSGKTTVGKILSEALGYNFIDSDRLIEQAAGGTSVAQIFKEKNEEYFRDNESKVLGELSTMHRLVVATGGGAVVRPQNWSYMYRGVTVWLDVPLEALAKRIAAVGTESRPLLGQASVDPYAQALARLQQLIDKRGEAYGNSNTRVSLQKIAAEIGCVDVSDLTPTTIAIEVLEEIANFLRCNNVKNGTSNSKSNMYNCIRKL</sequence>
<accession>A0A0D6QTH5</accession>
<dbReference type="Pfam" id="PF01202">
    <property type="entry name" value="SKI"/>
    <property type="match status" value="1"/>
</dbReference>
<comment type="function">
    <text evidence="1">Catalyzes the specific phosphorylation of the 3-hydroxyl group of shikimic acid using ATP as a cosubstrate.</text>
</comment>
<comment type="similarity">
    <text evidence="4">Belongs to the shikimate kinase family.</text>
</comment>
<comment type="subcellular location">
    <subcellularLocation>
        <location evidence="2">Plastid</location>
        <location evidence="2">Chloroplast</location>
    </subcellularLocation>
</comment>
<evidence type="ECO:0000256" key="11">
    <source>
        <dbReference type="ARBA" id="ARBA00023141"/>
    </source>
</evidence>
<proteinExistence type="inferred from homology"/>
<organism evidence="13">
    <name type="scientific">Araucaria cunninghamii</name>
    <name type="common">Hoop pine</name>
    <name type="synonym">Moreton Bay pine</name>
    <dbReference type="NCBI Taxonomy" id="56994"/>
    <lineage>
        <taxon>Eukaryota</taxon>
        <taxon>Viridiplantae</taxon>
        <taxon>Streptophyta</taxon>
        <taxon>Embryophyta</taxon>
        <taxon>Tracheophyta</taxon>
        <taxon>Spermatophyta</taxon>
        <taxon>Pinopsida</taxon>
        <taxon>Pinidae</taxon>
        <taxon>Conifers II</taxon>
        <taxon>Araucariales</taxon>
        <taxon>Araucariaceae</taxon>
        <taxon>Araucaria</taxon>
    </lineage>
</organism>